<dbReference type="InterPro" id="IPR026046">
    <property type="entry name" value="UBIAD1"/>
</dbReference>
<dbReference type="RefSeq" id="WP_117118458.1">
    <property type="nucleotide sequence ID" value="NZ_BFBY01000007.1"/>
</dbReference>
<keyword evidence="4 9" id="KW-0808">Transferase</keyword>
<keyword evidence="7 8" id="KW-0472">Membrane</keyword>
<gene>
    <name evidence="9" type="primary">menA</name>
    <name evidence="9" type="ORF">LrDSM24759_10430</name>
</gene>
<keyword evidence="5 8" id="KW-0812">Transmembrane</keyword>
<feature type="transmembrane region" description="Helical" evidence="8">
    <location>
        <begin position="238"/>
        <end position="262"/>
    </location>
</feature>
<comment type="subcellular location">
    <subcellularLocation>
        <location evidence="1">Membrane</location>
        <topology evidence="1">Multi-pass membrane protein</topology>
    </subcellularLocation>
</comment>
<organism evidence="9 10">
    <name type="scientific">Lactobacillus rodentium</name>
    <dbReference type="NCBI Taxonomy" id="947835"/>
    <lineage>
        <taxon>Bacteria</taxon>
        <taxon>Bacillati</taxon>
        <taxon>Bacillota</taxon>
        <taxon>Bacilli</taxon>
        <taxon>Lactobacillales</taxon>
        <taxon>Lactobacillaceae</taxon>
        <taxon>Lactobacillus</taxon>
    </lineage>
</organism>
<dbReference type="UniPathway" id="UPA00079"/>
<feature type="transmembrane region" description="Helical" evidence="8">
    <location>
        <begin position="115"/>
        <end position="134"/>
    </location>
</feature>
<dbReference type="PANTHER" id="PTHR13929:SF0">
    <property type="entry name" value="UBIA PRENYLTRANSFERASE DOMAIN-CONTAINING PROTEIN 1"/>
    <property type="match status" value="1"/>
</dbReference>
<evidence type="ECO:0000313" key="10">
    <source>
        <dbReference type="Proteomes" id="UP000257317"/>
    </source>
</evidence>
<dbReference type="InterPro" id="IPR044878">
    <property type="entry name" value="UbiA_sf"/>
</dbReference>
<accession>A0A2Z6TTT8</accession>
<proteinExistence type="predicted"/>
<dbReference type="InterPro" id="IPR000537">
    <property type="entry name" value="UbiA_prenyltransferase"/>
</dbReference>
<feature type="transmembrane region" description="Helical" evidence="8">
    <location>
        <begin position="16"/>
        <end position="33"/>
    </location>
</feature>
<dbReference type="GO" id="GO:0042371">
    <property type="term" value="P:vitamin K biosynthetic process"/>
    <property type="evidence" value="ECO:0007669"/>
    <property type="project" value="TreeGrafter"/>
</dbReference>
<evidence type="ECO:0000256" key="7">
    <source>
        <dbReference type="ARBA" id="ARBA00023136"/>
    </source>
</evidence>
<dbReference type="Pfam" id="PF01040">
    <property type="entry name" value="UbiA"/>
    <property type="match status" value="1"/>
</dbReference>
<evidence type="ECO:0000256" key="4">
    <source>
        <dbReference type="ARBA" id="ARBA00022679"/>
    </source>
</evidence>
<keyword evidence="10" id="KW-1185">Reference proteome</keyword>
<dbReference type="GO" id="GO:0016020">
    <property type="term" value="C:membrane"/>
    <property type="evidence" value="ECO:0007669"/>
    <property type="project" value="UniProtKB-SubCell"/>
</dbReference>
<dbReference type="Proteomes" id="UP000257317">
    <property type="component" value="Unassembled WGS sequence"/>
</dbReference>
<dbReference type="CDD" id="cd13962">
    <property type="entry name" value="PT_UbiA_UBIAD1"/>
    <property type="match status" value="1"/>
</dbReference>
<dbReference type="AlphaFoldDB" id="A0A2Z6TTT8"/>
<dbReference type="OrthoDB" id="9767568at2"/>
<sequence length="302" mass="33888">MKNKKDGYLELVDPKPLINTFAPWLLGILYTLYNYHLFNLWLSIEMLIASAFLQLALNLNDDFWDNRRSEALGIDDPQNPINTYDLSKKVVLSLILSFLAISMVFAFAIGFQTNLIIWLVGIFCYSVAIGYSTGRHSISGTPFGEGLSGIAMGFGIFFVTAFLNINHVLPLDWNFTWKAILASGVGVACTFNLLLANNICDAQPDIEHGRHTIVSYLGVKNSCWLMAIVYLAGYIASIFATIVGCIPWTVLIIEFLLLPYLIKQVRFIFQKQSKQISFIKILNTNILLSFGQILGLVIWLLV</sequence>
<keyword evidence="6 8" id="KW-1133">Transmembrane helix</keyword>
<evidence type="ECO:0000256" key="3">
    <source>
        <dbReference type="ARBA" id="ARBA00022428"/>
    </source>
</evidence>
<feature type="transmembrane region" description="Helical" evidence="8">
    <location>
        <begin position="212"/>
        <end position="232"/>
    </location>
</feature>
<dbReference type="GO" id="GO:0004659">
    <property type="term" value="F:prenyltransferase activity"/>
    <property type="evidence" value="ECO:0007669"/>
    <property type="project" value="InterPro"/>
</dbReference>
<protein>
    <submittedName>
        <fullName evidence="9">1,4-dihydroxy-2-naphthoate octaprenyltransferase</fullName>
    </submittedName>
</protein>
<feature type="transmembrane region" description="Helical" evidence="8">
    <location>
        <begin position="177"/>
        <end position="200"/>
    </location>
</feature>
<reference evidence="10" key="1">
    <citation type="submission" date="2018-03" db="EMBL/GenBank/DDBJ databases">
        <title>New taxa in the Lactobacillus gasseri group.</title>
        <authorList>
            <person name="Tanizawa Y."/>
            <person name="Tohno M."/>
            <person name="Endo A."/>
            <person name="Arita M."/>
        </authorList>
    </citation>
    <scope>NUCLEOTIDE SEQUENCE [LARGE SCALE GENOMIC DNA]</scope>
    <source>
        <strain evidence="10">DSM 24759</strain>
    </source>
</reference>
<feature type="transmembrane region" description="Helical" evidence="8">
    <location>
        <begin position="90"/>
        <end position="109"/>
    </location>
</feature>
<evidence type="ECO:0000256" key="8">
    <source>
        <dbReference type="SAM" id="Phobius"/>
    </source>
</evidence>
<comment type="pathway">
    <text evidence="2">Quinol/quinone metabolism; menaquinone biosynthesis.</text>
</comment>
<evidence type="ECO:0000313" key="9">
    <source>
        <dbReference type="EMBL" id="GBG05129.1"/>
    </source>
</evidence>
<comment type="caution">
    <text evidence="9">The sequence shown here is derived from an EMBL/GenBank/DDBJ whole genome shotgun (WGS) entry which is preliminary data.</text>
</comment>
<dbReference type="Gene3D" id="1.10.357.140">
    <property type="entry name" value="UbiA prenyltransferase"/>
    <property type="match status" value="1"/>
</dbReference>
<evidence type="ECO:0000256" key="6">
    <source>
        <dbReference type="ARBA" id="ARBA00022989"/>
    </source>
</evidence>
<dbReference type="GO" id="GO:0009234">
    <property type="term" value="P:menaquinone biosynthetic process"/>
    <property type="evidence" value="ECO:0007669"/>
    <property type="project" value="UniProtKB-UniPathway"/>
</dbReference>
<evidence type="ECO:0000256" key="5">
    <source>
        <dbReference type="ARBA" id="ARBA00022692"/>
    </source>
</evidence>
<evidence type="ECO:0000256" key="1">
    <source>
        <dbReference type="ARBA" id="ARBA00004141"/>
    </source>
</evidence>
<evidence type="ECO:0000256" key="2">
    <source>
        <dbReference type="ARBA" id="ARBA00004863"/>
    </source>
</evidence>
<name>A0A2Z6TTT8_9LACO</name>
<keyword evidence="3" id="KW-0474">Menaquinone biosynthesis</keyword>
<feature type="transmembrane region" description="Helical" evidence="8">
    <location>
        <begin position="146"/>
        <end position="165"/>
    </location>
</feature>
<dbReference type="EMBL" id="BFBY01000007">
    <property type="protein sequence ID" value="GBG05129.1"/>
    <property type="molecule type" value="Genomic_DNA"/>
</dbReference>
<dbReference type="PANTHER" id="PTHR13929">
    <property type="entry name" value="1,4-DIHYDROXY-2-NAPHTHOATE OCTAPRENYLTRANSFERASE"/>
    <property type="match status" value="1"/>
</dbReference>
<feature type="transmembrane region" description="Helical" evidence="8">
    <location>
        <begin position="282"/>
        <end position="301"/>
    </location>
</feature>